<evidence type="ECO:0000256" key="1">
    <source>
        <dbReference type="SAM" id="SignalP"/>
    </source>
</evidence>
<proteinExistence type="predicted"/>
<dbReference type="EMBL" id="MU001495">
    <property type="protein sequence ID" value="KAF2448341.1"/>
    <property type="molecule type" value="Genomic_DNA"/>
</dbReference>
<feature type="signal peptide" evidence="1">
    <location>
        <begin position="1"/>
        <end position="16"/>
    </location>
</feature>
<keyword evidence="3" id="KW-1185">Reference proteome</keyword>
<accession>A0A9P4UFB6</accession>
<name>A0A9P4UFB6_9PLEO</name>
<evidence type="ECO:0000313" key="3">
    <source>
        <dbReference type="Proteomes" id="UP000799764"/>
    </source>
</evidence>
<comment type="caution">
    <text evidence="2">The sequence shown here is derived from an EMBL/GenBank/DDBJ whole genome shotgun (WGS) entry which is preliminary data.</text>
</comment>
<dbReference type="AlphaFoldDB" id="A0A9P4UFB6"/>
<dbReference type="Proteomes" id="UP000799764">
    <property type="component" value="Unassembled WGS sequence"/>
</dbReference>
<sequence length="152" mass="15921">MHLSFLLAAGITSLAALPVPAQENCWSSTQITCRNAFAKKDAAHTAITKACEAMSTCTPGTTPSPATVTGKVPGYTATLRVGNKCAGVNPWSKGACVALFGGTLYPQCKTNESLPYPDYPPNPWPPVPPVDFPLASMLSTCDDSWLSFNLGG</sequence>
<organism evidence="2 3">
    <name type="scientific">Karstenula rhodostoma CBS 690.94</name>
    <dbReference type="NCBI Taxonomy" id="1392251"/>
    <lineage>
        <taxon>Eukaryota</taxon>
        <taxon>Fungi</taxon>
        <taxon>Dikarya</taxon>
        <taxon>Ascomycota</taxon>
        <taxon>Pezizomycotina</taxon>
        <taxon>Dothideomycetes</taxon>
        <taxon>Pleosporomycetidae</taxon>
        <taxon>Pleosporales</taxon>
        <taxon>Massarineae</taxon>
        <taxon>Didymosphaeriaceae</taxon>
        <taxon>Karstenula</taxon>
    </lineage>
</organism>
<evidence type="ECO:0000313" key="2">
    <source>
        <dbReference type="EMBL" id="KAF2448341.1"/>
    </source>
</evidence>
<keyword evidence="1" id="KW-0732">Signal</keyword>
<gene>
    <name evidence="2" type="ORF">P171DRAFT_481416</name>
</gene>
<protein>
    <recommendedName>
        <fullName evidence="4">Secreted protein</fullName>
    </recommendedName>
</protein>
<reference evidence="2" key="1">
    <citation type="journal article" date="2020" name="Stud. Mycol.">
        <title>101 Dothideomycetes genomes: a test case for predicting lifestyles and emergence of pathogens.</title>
        <authorList>
            <person name="Haridas S."/>
            <person name="Albert R."/>
            <person name="Binder M."/>
            <person name="Bloem J."/>
            <person name="Labutti K."/>
            <person name="Salamov A."/>
            <person name="Andreopoulos B."/>
            <person name="Baker S."/>
            <person name="Barry K."/>
            <person name="Bills G."/>
            <person name="Bluhm B."/>
            <person name="Cannon C."/>
            <person name="Castanera R."/>
            <person name="Culley D."/>
            <person name="Daum C."/>
            <person name="Ezra D."/>
            <person name="Gonzalez J."/>
            <person name="Henrissat B."/>
            <person name="Kuo A."/>
            <person name="Liang C."/>
            <person name="Lipzen A."/>
            <person name="Lutzoni F."/>
            <person name="Magnuson J."/>
            <person name="Mondo S."/>
            <person name="Nolan M."/>
            <person name="Ohm R."/>
            <person name="Pangilinan J."/>
            <person name="Park H.-J."/>
            <person name="Ramirez L."/>
            <person name="Alfaro M."/>
            <person name="Sun H."/>
            <person name="Tritt A."/>
            <person name="Yoshinaga Y."/>
            <person name="Zwiers L.-H."/>
            <person name="Turgeon B."/>
            <person name="Goodwin S."/>
            <person name="Spatafora J."/>
            <person name="Crous P."/>
            <person name="Grigoriev I."/>
        </authorList>
    </citation>
    <scope>NUCLEOTIDE SEQUENCE</scope>
    <source>
        <strain evidence="2">CBS 690.94</strain>
    </source>
</reference>
<feature type="chain" id="PRO_5040158444" description="Secreted protein" evidence="1">
    <location>
        <begin position="17"/>
        <end position="152"/>
    </location>
</feature>
<dbReference type="OrthoDB" id="3780398at2759"/>
<evidence type="ECO:0008006" key="4">
    <source>
        <dbReference type="Google" id="ProtNLM"/>
    </source>
</evidence>